<comment type="caution">
    <text evidence="3">The sequence shown here is derived from an EMBL/GenBank/DDBJ whole genome shotgun (WGS) entry which is preliminary data.</text>
</comment>
<evidence type="ECO:0000313" key="4">
    <source>
        <dbReference type="Proteomes" id="UP000317422"/>
    </source>
</evidence>
<dbReference type="RefSeq" id="WP_141922792.1">
    <property type="nucleotide sequence ID" value="NZ_VFQC01000001.1"/>
</dbReference>
<organism evidence="3 4">
    <name type="scientific">Haloactinospora alba</name>
    <dbReference type="NCBI Taxonomy" id="405555"/>
    <lineage>
        <taxon>Bacteria</taxon>
        <taxon>Bacillati</taxon>
        <taxon>Actinomycetota</taxon>
        <taxon>Actinomycetes</taxon>
        <taxon>Streptosporangiales</taxon>
        <taxon>Nocardiopsidaceae</taxon>
        <taxon>Haloactinospora</taxon>
    </lineage>
</organism>
<feature type="transmembrane region" description="Helical" evidence="2">
    <location>
        <begin position="150"/>
        <end position="171"/>
    </location>
</feature>
<dbReference type="OrthoDB" id="3481735at2"/>
<dbReference type="AlphaFoldDB" id="A0A543NHW0"/>
<name>A0A543NHW0_9ACTN</name>
<feature type="compositionally biased region" description="Acidic residues" evidence="1">
    <location>
        <begin position="236"/>
        <end position="271"/>
    </location>
</feature>
<keyword evidence="2" id="KW-1133">Transmembrane helix</keyword>
<keyword evidence="2" id="KW-0812">Transmembrane</keyword>
<reference evidence="3 4" key="1">
    <citation type="submission" date="2019-06" db="EMBL/GenBank/DDBJ databases">
        <title>Sequencing the genomes of 1000 actinobacteria strains.</title>
        <authorList>
            <person name="Klenk H.-P."/>
        </authorList>
    </citation>
    <scope>NUCLEOTIDE SEQUENCE [LARGE SCALE GENOMIC DNA]</scope>
    <source>
        <strain evidence="3 4">DSM 45015</strain>
    </source>
</reference>
<evidence type="ECO:0000256" key="1">
    <source>
        <dbReference type="SAM" id="MobiDB-lite"/>
    </source>
</evidence>
<dbReference type="EMBL" id="VFQC01000001">
    <property type="protein sequence ID" value="TQN31446.1"/>
    <property type="molecule type" value="Genomic_DNA"/>
</dbReference>
<keyword evidence="2" id="KW-0472">Membrane</keyword>
<feature type="transmembrane region" description="Helical" evidence="2">
    <location>
        <begin position="12"/>
        <end position="35"/>
    </location>
</feature>
<feature type="compositionally biased region" description="Polar residues" evidence="1">
    <location>
        <begin position="178"/>
        <end position="198"/>
    </location>
</feature>
<feature type="compositionally biased region" description="Gly residues" evidence="1">
    <location>
        <begin position="87"/>
        <end position="97"/>
    </location>
</feature>
<feature type="transmembrane region" description="Helical" evidence="2">
    <location>
        <begin position="41"/>
        <end position="62"/>
    </location>
</feature>
<accession>A0A543NHW0</accession>
<evidence type="ECO:0000313" key="3">
    <source>
        <dbReference type="EMBL" id="TQN31446.1"/>
    </source>
</evidence>
<feature type="region of interest" description="Disordered" evidence="1">
    <location>
        <begin position="178"/>
        <end position="293"/>
    </location>
</feature>
<gene>
    <name evidence="3" type="ORF">FHX37_1350</name>
</gene>
<feature type="region of interest" description="Disordered" evidence="1">
    <location>
        <begin position="69"/>
        <end position="142"/>
    </location>
</feature>
<protein>
    <submittedName>
        <fullName evidence="3">Uncharacterized protein</fullName>
    </submittedName>
</protein>
<evidence type="ECO:0000256" key="2">
    <source>
        <dbReference type="SAM" id="Phobius"/>
    </source>
</evidence>
<dbReference type="Proteomes" id="UP000317422">
    <property type="component" value="Unassembled WGS sequence"/>
</dbReference>
<sequence length="293" mass="29430">MSRDETKKPNIDVSMSQVAGGGLATLAAATAAAFLGVYGTIVGAAMMSVLSTVGTAVAQHYLRRSGDKAKGIAVRARRTSDHADPGSGSGNAGGGEAAGNDTSSSGGPAGTEGADTTSALPTVGAVENPHREGGESETEQPNTWRRWRGVAVTAVAVFVFAMSVILVFELVTGRTLSDTVHGNETRSGPSITGGNSTGQDQQQDPEGDPVPHERTPTTQQSETSGEDGTAPGDAPENGEPEGGEDGTGGEDSESVPDDDPSGGGEEPDTSEETPGSGEGQNDGEPPQDGQPAE</sequence>
<proteinExistence type="predicted"/>
<keyword evidence="4" id="KW-1185">Reference proteome</keyword>